<proteinExistence type="predicted"/>
<organism evidence="1 2">
    <name type="scientific">Paractinoplanes bogorensis</name>
    <dbReference type="NCBI Taxonomy" id="1610840"/>
    <lineage>
        <taxon>Bacteria</taxon>
        <taxon>Bacillati</taxon>
        <taxon>Actinomycetota</taxon>
        <taxon>Actinomycetes</taxon>
        <taxon>Micromonosporales</taxon>
        <taxon>Micromonosporaceae</taxon>
        <taxon>Paractinoplanes</taxon>
    </lineage>
</organism>
<dbReference type="Proteomes" id="UP001519654">
    <property type="component" value="Unassembled WGS sequence"/>
</dbReference>
<accession>A0ABS5Z4P6</accession>
<evidence type="ECO:0000313" key="2">
    <source>
        <dbReference type="Proteomes" id="UP001519654"/>
    </source>
</evidence>
<evidence type="ECO:0000313" key="1">
    <source>
        <dbReference type="EMBL" id="MBU2670659.1"/>
    </source>
</evidence>
<comment type="caution">
    <text evidence="1">The sequence shown here is derived from an EMBL/GenBank/DDBJ whole genome shotgun (WGS) entry which is preliminary data.</text>
</comment>
<keyword evidence="2" id="KW-1185">Reference proteome</keyword>
<gene>
    <name evidence="1" type="ORF">KOI35_44880</name>
</gene>
<reference evidence="1 2" key="1">
    <citation type="submission" date="2021-06" db="EMBL/GenBank/DDBJ databases">
        <title>Actinoplanes lichenicola sp. nov., and Actinoplanes ovalisporus sp. nov., isolated from lichen in Thailand.</title>
        <authorList>
            <person name="Saeng-In P."/>
            <person name="Kanchanasin P."/>
            <person name="Yuki M."/>
            <person name="Kudo T."/>
            <person name="Ohkuma M."/>
            <person name="Phongsopitanun W."/>
            <person name="Tanasupawat S."/>
        </authorList>
    </citation>
    <scope>NUCLEOTIDE SEQUENCE [LARGE SCALE GENOMIC DNA]</scope>
    <source>
        <strain evidence="1 2">NBRC 110975</strain>
    </source>
</reference>
<sequence>MAYDALAESVRLISLGPPLTFAALSRRHRFAPLAVDVDGDIAATRFLRRGVACWWDDIHLLSRTGDGRWTLHGGGGGSHSPDDFTARDNLAPDALAIEGGASVAAAQWLHSATLLAGPALTTIRVGGRRDLTVPSHGRLVVVWAGDVGPSLSAHGPDGRALATATL</sequence>
<dbReference type="RefSeq" id="WP_215795893.1">
    <property type="nucleotide sequence ID" value="NZ_JAHKKG010000022.1"/>
</dbReference>
<name>A0ABS5Z4P6_9ACTN</name>
<protein>
    <submittedName>
        <fullName evidence="1">Uncharacterized protein</fullName>
    </submittedName>
</protein>
<dbReference type="EMBL" id="JAHKKG010000022">
    <property type="protein sequence ID" value="MBU2670659.1"/>
    <property type="molecule type" value="Genomic_DNA"/>
</dbReference>